<comment type="subunit">
    <text evidence="9">Homodimer.</text>
</comment>
<dbReference type="Gene3D" id="3.10.310.10">
    <property type="entry name" value="Diaminopimelate Epimerase, Chain A, domain 1"/>
    <property type="match status" value="2"/>
</dbReference>
<dbReference type="NCBIfam" id="TIGR00652">
    <property type="entry name" value="DapF"/>
    <property type="match status" value="1"/>
</dbReference>
<keyword evidence="7 9" id="KW-0413">Isomerase</keyword>
<dbReference type="Proteomes" id="UP000293671">
    <property type="component" value="Unassembled WGS sequence"/>
</dbReference>
<dbReference type="PANTHER" id="PTHR31689:SF0">
    <property type="entry name" value="DIAMINOPIMELATE EPIMERASE"/>
    <property type="match status" value="1"/>
</dbReference>
<dbReference type="PANTHER" id="PTHR31689">
    <property type="entry name" value="DIAMINOPIMELATE EPIMERASE, CHLOROPLASTIC"/>
    <property type="match status" value="1"/>
</dbReference>
<feature type="binding site" evidence="9">
    <location>
        <position position="48"/>
    </location>
    <ligand>
        <name>substrate</name>
    </ligand>
</feature>
<evidence type="ECO:0000256" key="1">
    <source>
        <dbReference type="ARBA" id="ARBA00005196"/>
    </source>
</evidence>
<feature type="binding site" evidence="9">
    <location>
        <begin position="78"/>
        <end position="79"/>
    </location>
    <ligand>
        <name>substrate</name>
    </ligand>
</feature>
<evidence type="ECO:0000256" key="4">
    <source>
        <dbReference type="ARBA" id="ARBA00022490"/>
    </source>
</evidence>
<evidence type="ECO:0000256" key="5">
    <source>
        <dbReference type="ARBA" id="ARBA00022605"/>
    </source>
</evidence>
<feature type="binding site" evidence="9">
    <location>
        <position position="172"/>
    </location>
    <ligand>
        <name>substrate</name>
    </ligand>
</feature>
<evidence type="ECO:0000256" key="7">
    <source>
        <dbReference type="ARBA" id="ARBA00023235"/>
    </source>
</evidence>
<dbReference type="GO" id="GO:0008837">
    <property type="term" value="F:diaminopimelate epimerase activity"/>
    <property type="evidence" value="ECO:0007669"/>
    <property type="project" value="UniProtKB-UniRule"/>
</dbReference>
<comment type="pathway">
    <text evidence="1 9">Amino-acid biosynthesis; L-lysine biosynthesis via DAP pathway; DL-2,6-diaminopimelate from LL-2,6-diaminopimelate: step 1/1.</text>
</comment>
<feature type="binding site" evidence="9">
    <location>
        <position position="15"/>
    </location>
    <ligand>
        <name>substrate</name>
    </ligand>
</feature>
<dbReference type="Pfam" id="PF01678">
    <property type="entry name" value="DAP_epimerase"/>
    <property type="match status" value="2"/>
</dbReference>
<feature type="active site" description="Proton acceptor" evidence="9">
    <location>
        <position position="237"/>
    </location>
</feature>
<organism evidence="11 12">
    <name type="scientific">Rivibacter subsaxonicus</name>
    <dbReference type="NCBI Taxonomy" id="457575"/>
    <lineage>
        <taxon>Bacteria</taxon>
        <taxon>Pseudomonadati</taxon>
        <taxon>Pseudomonadota</taxon>
        <taxon>Betaproteobacteria</taxon>
        <taxon>Burkholderiales</taxon>
        <taxon>Rivibacter</taxon>
    </lineage>
</organism>
<feature type="binding site" evidence="9">
    <location>
        <begin position="238"/>
        <end position="239"/>
    </location>
    <ligand>
        <name>substrate</name>
    </ligand>
</feature>
<dbReference type="InterPro" id="IPR001653">
    <property type="entry name" value="DAP_epimerase_DapF"/>
</dbReference>
<proteinExistence type="inferred from homology"/>
<evidence type="ECO:0000256" key="3">
    <source>
        <dbReference type="ARBA" id="ARBA00013080"/>
    </source>
</evidence>
<keyword evidence="5 9" id="KW-0028">Amino-acid biosynthesis</keyword>
<evidence type="ECO:0000256" key="10">
    <source>
        <dbReference type="PROSITE-ProRule" id="PRU10125"/>
    </source>
</evidence>
<dbReference type="GO" id="GO:0005829">
    <property type="term" value="C:cytosol"/>
    <property type="evidence" value="ECO:0007669"/>
    <property type="project" value="TreeGrafter"/>
</dbReference>
<comment type="similarity">
    <text evidence="2 9">Belongs to the diaminopimelate epimerase family.</text>
</comment>
<name>A0A4Q7VG85_9BURK</name>
<dbReference type="EC" id="5.1.1.7" evidence="3 9"/>
<dbReference type="PROSITE" id="PS01326">
    <property type="entry name" value="DAP_EPIMERASE"/>
    <property type="match status" value="1"/>
</dbReference>
<feature type="site" description="Could be important to modulate the pK values of the two catalytic cysteine residues" evidence="9">
    <location>
        <position position="228"/>
    </location>
</feature>
<evidence type="ECO:0000256" key="6">
    <source>
        <dbReference type="ARBA" id="ARBA00023154"/>
    </source>
</evidence>
<dbReference type="SUPFAM" id="SSF54506">
    <property type="entry name" value="Diaminopimelate epimerase-like"/>
    <property type="match status" value="1"/>
</dbReference>
<dbReference type="FunFam" id="3.10.310.10:FF:000001">
    <property type="entry name" value="Diaminopimelate epimerase"/>
    <property type="match status" value="1"/>
</dbReference>
<evidence type="ECO:0000313" key="11">
    <source>
        <dbReference type="EMBL" id="RZT95033.1"/>
    </source>
</evidence>
<gene>
    <name evidence="9" type="primary">dapF</name>
    <name evidence="11" type="ORF">EV670_2780</name>
</gene>
<evidence type="ECO:0000256" key="8">
    <source>
        <dbReference type="ARBA" id="ARBA00051712"/>
    </source>
</evidence>
<feature type="binding site" evidence="9">
    <location>
        <position position="68"/>
    </location>
    <ligand>
        <name>substrate</name>
    </ligand>
</feature>
<dbReference type="UniPathway" id="UPA00034">
    <property type="reaction ID" value="UER00025"/>
</dbReference>
<evidence type="ECO:0000256" key="9">
    <source>
        <dbReference type="HAMAP-Rule" id="MF_00197"/>
    </source>
</evidence>
<dbReference type="EMBL" id="SHKP01000007">
    <property type="protein sequence ID" value="RZT95033.1"/>
    <property type="molecule type" value="Genomic_DNA"/>
</dbReference>
<dbReference type="HAMAP" id="MF_00197">
    <property type="entry name" value="DAP_epimerase"/>
    <property type="match status" value="1"/>
</dbReference>
<dbReference type="InterPro" id="IPR018510">
    <property type="entry name" value="DAP_epimerase_AS"/>
</dbReference>
<reference evidence="11 12" key="1">
    <citation type="submission" date="2019-02" db="EMBL/GenBank/DDBJ databases">
        <title>Genomic Encyclopedia of Type Strains, Phase IV (KMG-IV): sequencing the most valuable type-strain genomes for metagenomic binning, comparative biology and taxonomic classification.</title>
        <authorList>
            <person name="Goeker M."/>
        </authorList>
    </citation>
    <scope>NUCLEOTIDE SEQUENCE [LARGE SCALE GENOMIC DNA]</scope>
    <source>
        <strain evidence="11 12">DSM 19570</strain>
    </source>
</reference>
<evidence type="ECO:0000256" key="2">
    <source>
        <dbReference type="ARBA" id="ARBA00010219"/>
    </source>
</evidence>
<keyword evidence="4 9" id="KW-0963">Cytoplasm</keyword>
<feature type="site" description="Could be important to modulate the pK values of the two catalytic cysteine residues" evidence="9">
    <location>
        <position position="174"/>
    </location>
</feature>
<keyword evidence="12" id="KW-1185">Reference proteome</keyword>
<comment type="function">
    <text evidence="9">Catalyzes the stereoinversion of LL-2,6-diaminopimelate (L,L-DAP) to meso-diaminopimelate (meso-DAP), a precursor of L-lysine and an essential component of the bacterial peptidoglycan.</text>
</comment>
<sequence>MTMRLRFTKMQGAGNDFVVLDATRAPLDLSPAQYRFLADRRFGVGADQILIVGPAPTPDVDFGYRIVNADGGEVEHCGNGARCFVRYVQDAGLTTKNVVRVAVAGGVLELRALDDGRVTVDMGAPIIEPAQVPFDASGLRARELNGGALWTIDVADSANERPVELAVVSMGNPHAVMNIAQFDTQDVDAAPVAELGPKVEAHPRFPRRVNAGFMQIVSPAEIRLRVYERGVGETLACGTGACAAVVAGVRLGWLRAGAQIGVHTRGGLLTIEWGGGASDPVLMTGPATRVFEGEIELPATI</sequence>
<comment type="subcellular location">
    <subcellularLocation>
        <location evidence="9">Cytoplasm</location>
    </subcellularLocation>
</comment>
<protein>
    <recommendedName>
        <fullName evidence="3 9">Diaminopimelate epimerase</fullName>
        <shortName evidence="9">DAP epimerase</shortName>
        <ecNumber evidence="3 9">5.1.1.7</ecNumber>
    </recommendedName>
    <alternativeName>
        <fullName evidence="9">PLP-independent amino acid racemase</fullName>
    </alternativeName>
</protein>
<feature type="binding site" evidence="9">
    <location>
        <begin position="228"/>
        <end position="229"/>
    </location>
    <ligand>
        <name>substrate</name>
    </ligand>
</feature>
<accession>A0A4Q7VG85</accession>
<feature type="active site" evidence="10">
    <location>
        <position position="77"/>
    </location>
</feature>
<evidence type="ECO:0000313" key="12">
    <source>
        <dbReference type="Proteomes" id="UP000293671"/>
    </source>
</evidence>
<feature type="binding site" evidence="9">
    <location>
        <position position="210"/>
    </location>
    <ligand>
        <name>substrate</name>
    </ligand>
</feature>
<comment type="caution">
    <text evidence="11">The sequence shown here is derived from an EMBL/GenBank/DDBJ whole genome shotgun (WGS) entry which is preliminary data.</text>
</comment>
<dbReference type="GO" id="GO:0009089">
    <property type="term" value="P:lysine biosynthetic process via diaminopimelate"/>
    <property type="evidence" value="ECO:0007669"/>
    <property type="project" value="UniProtKB-UniRule"/>
</dbReference>
<feature type="active site" description="Proton donor" evidence="9">
    <location>
        <position position="77"/>
    </location>
</feature>
<keyword evidence="6 9" id="KW-0457">Lysine biosynthesis</keyword>
<dbReference type="AlphaFoldDB" id="A0A4Q7VG85"/>
<comment type="catalytic activity">
    <reaction evidence="8 9">
        <text>(2S,6S)-2,6-diaminopimelate = meso-2,6-diaminopimelate</text>
        <dbReference type="Rhea" id="RHEA:15393"/>
        <dbReference type="ChEBI" id="CHEBI:57609"/>
        <dbReference type="ChEBI" id="CHEBI:57791"/>
        <dbReference type="EC" id="5.1.1.7"/>
    </reaction>
</comment>